<dbReference type="GO" id="GO:0016747">
    <property type="term" value="F:acyltransferase activity, transferring groups other than amino-acyl groups"/>
    <property type="evidence" value="ECO:0007669"/>
    <property type="project" value="InterPro"/>
</dbReference>
<dbReference type="RefSeq" id="WP_129520192.1">
    <property type="nucleotide sequence ID" value="NZ_SDPN01000009.1"/>
</dbReference>
<name>A0A4Q2L1E8_9MICO</name>
<evidence type="ECO:0000256" key="1">
    <source>
        <dbReference type="ARBA" id="ARBA00022679"/>
    </source>
</evidence>
<protein>
    <submittedName>
        <fullName evidence="4">GNAT family N-acetyltransferase</fullName>
    </submittedName>
</protein>
<dbReference type="InterPro" id="IPR016181">
    <property type="entry name" value="Acyl_CoA_acyltransferase"/>
</dbReference>
<comment type="caution">
    <text evidence="4">The sequence shown here is derived from an EMBL/GenBank/DDBJ whole genome shotgun (WGS) entry which is preliminary data.</text>
</comment>
<accession>A0A4Q2L1E8</accession>
<dbReference type="Gene3D" id="3.40.630.30">
    <property type="match status" value="1"/>
</dbReference>
<dbReference type="CDD" id="cd04301">
    <property type="entry name" value="NAT_SF"/>
    <property type="match status" value="1"/>
</dbReference>
<sequence>MQALLIRPVRVADAAALAPLLGELGYPSTTEEIEYRLARNAHQHESEAWVAVHDGAVVGFAAGLILWSYVSNGASAQLTSLVVSSEARGTGVGRQLVAHFEVWARGRGAKRVVVTSALYRDDAHAFYPAIGYSETGKRFGKPLD</sequence>
<dbReference type="InterPro" id="IPR000182">
    <property type="entry name" value="GNAT_dom"/>
</dbReference>
<dbReference type="InterPro" id="IPR050832">
    <property type="entry name" value="Bact_Acetyltransf"/>
</dbReference>
<evidence type="ECO:0000259" key="3">
    <source>
        <dbReference type="PROSITE" id="PS51186"/>
    </source>
</evidence>
<feature type="domain" description="N-acetyltransferase" evidence="3">
    <location>
        <begin position="4"/>
        <end position="144"/>
    </location>
</feature>
<evidence type="ECO:0000313" key="5">
    <source>
        <dbReference type="Proteomes" id="UP000293865"/>
    </source>
</evidence>
<dbReference type="SUPFAM" id="SSF55729">
    <property type="entry name" value="Acyl-CoA N-acyltransferases (Nat)"/>
    <property type="match status" value="1"/>
</dbReference>
<evidence type="ECO:0000256" key="2">
    <source>
        <dbReference type="ARBA" id="ARBA00023315"/>
    </source>
</evidence>
<gene>
    <name evidence="4" type="ORF">ESP51_07085</name>
</gene>
<dbReference type="Proteomes" id="UP000293865">
    <property type="component" value="Unassembled WGS sequence"/>
</dbReference>
<dbReference type="AlphaFoldDB" id="A0A4Q2L1E8"/>
<dbReference type="EMBL" id="SDPN01000009">
    <property type="protein sequence ID" value="RXZ71885.1"/>
    <property type="molecule type" value="Genomic_DNA"/>
</dbReference>
<reference evidence="4 5" key="1">
    <citation type="submission" date="2019-01" db="EMBL/GenBank/DDBJ databases">
        <title>Agromyces.</title>
        <authorList>
            <person name="Li J."/>
        </authorList>
    </citation>
    <scope>NUCLEOTIDE SEQUENCE [LARGE SCALE GENOMIC DNA]</scope>
    <source>
        <strain evidence="4 5">DSM 15934</strain>
    </source>
</reference>
<keyword evidence="2" id="KW-0012">Acyltransferase</keyword>
<evidence type="ECO:0000313" key="4">
    <source>
        <dbReference type="EMBL" id="RXZ71885.1"/>
    </source>
</evidence>
<organism evidence="4 5">
    <name type="scientific">Agromyces albus</name>
    <dbReference type="NCBI Taxonomy" id="205332"/>
    <lineage>
        <taxon>Bacteria</taxon>
        <taxon>Bacillati</taxon>
        <taxon>Actinomycetota</taxon>
        <taxon>Actinomycetes</taxon>
        <taxon>Micrococcales</taxon>
        <taxon>Microbacteriaceae</taxon>
        <taxon>Agromyces</taxon>
    </lineage>
</organism>
<dbReference type="PROSITE" id="PS51186">
    <property type="entry name" value="GNAT"/>
    <property type="match status" value="1"/>
</dbReference>
<dbReference type="OrthoDB" id="9789603at2"/>
<keyword evidence="1 4" id="KW-0808">Transferase</keyword>
<dbReference type="Pfam" id="PF00583">
    <property type="entry name" value="Acetyltransf_1"/>
    <property type="match status" value="1"/>
</dbReference>
<proteinExistence type="predicted"/>
<keyword evidence="5" id="KW-1185">Reference proteome</keyword>
<dbReference type="PANTHER" id="PTHR43877">
    <property type="entry name" value="AMINOALKYLPHOSPHONATE N-ACETYLTRANSFERASE-RELATED-RELATED"/>
    <property type="match status" value="1"/>
</dbReference>